<evidence type="ECO:0000313" key="2">
    <source>
        <dbReference type="Proteomes" id="UP001497512"/>
    </source>
</evidence>
<name>A0ABP0USY8_9BRYO</name>
<accession>A0ABP0USY8</accession>
<dbReference type="Proteomes" id="UP001497512">
    <property type="component" value="Chromosome 5"/>
</dbReference>
<organism evidence="1 2">
    <name type="scientific">Sphagnum troendelagicum</name>
    <dbReference type="NCBI Taxonomy" id="128251"/>
    <lineage>
        <taxon>Eukaryota</taxon>
        <taxon>Viridiplantae</taxon>
        <taxon>Streptophyta</taxon>
        <taxon>Embryophyta</taxon>
        <taxon>Bryophyta</taxon>
        <taxon>Sphagnophytina</taxon>
        <taxon>Sphagnopsida</taxon>
        <taxon>Sphagnales</taxon>
        <taxon>Sphagnaceae</taxon>
        <taxon>Sphagnum</taxon>
    </lineage>
</organism>
<dbReference type="EMBL" id="OZ019897">
    <property type="protein sequence ID" value="CAK9226294.1"/>
    <property type="molecule type" value="Genomic_DNA"/>
</dbReference>
<proteinExistence type="predicted"/>
<gene>
    <name evidence="1" type="ORF">CSSPTR1EN2_LOCUS18167</name>
</gene>
<sequence>QVQHVFYADDPNMPRWKVVLHKEPRSKRILVSDSDEVTMVDNLIGVDVPLEFPEVPRNMALVGAIELIGADAILAAEELQRSSGEDEVGLE</sequence>
<evidence type="ECO:0000313" key="1">
    <source>
        <dbReference type="EMBL" id="CAK9226294.1"/>
    </source>
</evidence>
<feature type="non-terminal residue" evidence="1">
    <location>
        <position position="1"/>
    </location>
</feature>
<protein>
    <submittedName>
        <fullName evidence="1">Uncharacterized protein</fullName>
    </submittedName>
</protein>
<reference evidence="1" key="1">
    <citation type="submission" date="2024-02" db="EMBL/GenBank/DDBJ databases">
        <authorList>
            <consortium name="ELIXIR-Norway"/>
            <consortium name="Elixir Norway"/>
        </authorList>
    </citation>
    <scope>NUCLEOTIDE SEQUENCE</scope>
</reference>
<keyword evidence="2" id="KW-1185">Reference proteome</keyword>